<comment type="subcellular location">
    <subcellularLocation>
        <location evidence="1">Membrane</location>
        <topology evidence="1">Multi-pass membrane protein</topology>
    </subcellularLocation>
</comment>
<dbReference type="EMBL" id="JAGGKG010000001">
    <property type="protein sequence ID" value="MBP1903712.1"/>
    <property type="molecule type" value="Genomic_DNA"/>
</dbReference>
<comment type="caution">
    <text evidence="7">The sequence shown here is derived from an EMBL/GenBank/DDBJ whole genome shotgun (WGS) entry which is preliminary data.</text>
</comment>
<dbReference type="InterPro" id="IPR013525">
    <property type="entry name" value="ABC2_TM"/>
</dbReference>
<feature type="transmembrane region" description="Helical" evidence="5">
    <location>
        <begin position="20"/>
        <end position="38"/>
    </location>
</feature>
<accession>A0ABS4FMA6</accession>
<sequence>MLTVIKNNYIRMLERKGSIIIMAVLMILSIILAVYMTGLQETKGHIVFVTSETKAPVQSPYLKIDVMKEKPPYSELMKHKYDAYVWQNQDKTFEIESIKNAEFKSLLIRLLSEKNLDRSSVSVSSDRGIGANIIGFLMMFLLMASSLFLFTFSEDKEQGMLKRIACSPISVMKYVLAHIVTCLTMYTPAFLCLIIMKLIGYDIGFTLLQYAGFILIIGLLGISVMLVMFTLFHKPDNATMLANSIMILTTILAGSFYSFDQHNKGIAWVVSILPQKHLLSFAGYVEHGTALAHIASLIYAIILVGGLLLFATWYLKQRYVKQK</sequence>
<evidence type="ECO:0000256" key="3">
    <source>
        <dbReference type="ARBA" id="ARBA00022989"/>
    </source>
</evidence>
<name>A0ABS4FMA6_9BACL</name>
<evidence type="ECO:0000313" key="7">
    <source>
        <dbReference type="EMBL" id="MBP1903712.1"/>
    </source>
</evidence>
<keyword evidence="4 5" id="KW-0472">Membrane</keyword>
<evidence type="ECO:0000259" key="6">
    <source>
        <dbReference type="Pfam" id="PF12698"/>
    </source>
</evidence>
<keyword evidence="3 5" id="KW-1133">Transmembrane helix</keyword>
<dbReference type="InterPro" id="IPR052902">
    <property type="entry name" value="ABC-2_transporter"/>
</dbReference>
<evidence type="ECO:0000256" key="5">
    <source>
        <dbReference type="SAM" id="Phobius"/>
    </source>
</evidence>
<evidence type="ECO:0000256" key="4">
    <source>
        <dbReference type="ARBA" id="ARBA00023136"/>
    </source>
</evidence>
<feature type="transmembrane region" description="Helical" evidence="5">
    <location>
        <begin position="129"/>
        <end position="153"/>
    </location>
</feature>
<organism evidence="7 8">
    <name type="scientific">Paenibacillus turicensis</name>
    <dbReference type="NCBI Taxonomy" id="160487"/>
    <lineage>
        <taxon>Bacteria</taxon>
        <taxon>Bacillati</taxon>
        <taxon>Bacillota</taxon>
        <taxon>Bacilli</taxon>
        <taxon>Bacillales</taxon>
        <taxon>Paenibacillaceae</taxon>
        <taxon>Paenibacillus</taxon>
    </lineage>
</organism>
<evidence type="ECO:0000256" key="1">
    <source>
        <dbReference type="ARBA" id="ARBA00004141"/>
    </source>
</evidence>
<dbReference type="PANTHER" id="PTHR43027">
    <property type="entry name" value="DOXORUBICIN RESISTANCE ABC TRANSPORTER PERMEASE PROTEIN DRRC-RELATED"/>
    <property type="match status" value="1"/>
</dbReference>
<dbReference type="PANTHER" id="PTHR43027:SF1">
    <property type="entry name" value="DOXORUBICIN RESISTANCE ABC TRANSPORTER PERMEASE PROTEIN DRRC-RELATED"/>
    <property type="match status" value="1"/>
</dbReference>
<evidence type="ECO:0000256" key="2">
    <source>
        <dbReference type="ARBA" id="ARBA00022692"/>
    </source>
</evidence>
<dbReference type="Proteomes" id="UP001519272">
    <property type="component" value="Unassembled WGS sequence"/>
</dbReference>
<reference evidence="7 8" key="1">
    <citation type="submission" date="2021-03" db="EMBL/GenBank/DDBJ databases">
        <title>Genomic Encyclopedia of Type Strains, Phase IV (KMG-IV): sequencing the most valuable type-strain genomes for metagenomic binning, comparative biology and taxonomic classification.</title>
        <authorList>
            <person name="Goeker M."/>
        </authorList>
    </citation>
    <scope>NUCLEOTIDE SEQUENCE [LARGE SCALE GENOMIC DNA]</scope>
    <source>
        <strain evidence="7 8">DSM 14349</strain>
    </source>
</reference>
<gene>
    <name evidence="7" type="ORF">J2Z32_000324</name>
</gene>
<dbReference type="RefSeq" id="WP_210087379.1">
    <property type="nucleotide sequence ID" value="NZ_JAGGKG010000001.1"/>
</dbReference>
<proteinExistence type="predicted"/>
<keyword evidence="8" id="KW-1185">Reference proteome</keyword>
<keyword evidence="2 5" id="KW-0812">Transmembrane</keyword>
<dbReference type="Pfam" id="PF12698">
    <property type="entry name" value="ABC2_membrane_3"/>
    <property type="match status" value="1"/>
</dbReference>
<feature type="transmembrane region" description="Helical" evidence="5">
    <location>
        <begin position="290"/>
        <end position="315"/>
    </location>
</feature>
<feature type="domain" description="ABC-2 type transporter transmembrane" evidence="6">
    <location>
        <begin position="97"/>
        <end position="311"/>
    </location>
</feature>
<feature type="transmembrane region" description="Helical" evidence="5">
    <location>
        <begin position="174"/>
        <end position="196"/>
    </location>
</feature>
<feature type="transmembrane region" description="Helical" evidence="5">
    <location>
        <begin position="208"/>
        <end position="229"/>
    </location>
</feature>
<protein>
    <submittedName>
        <fullName evidence="7">ABC-2 type transport system permease protein</fullName>
    </submittedName>
</protein>
<evidence type="ECO:0000313" key="8">
    <source>
        <dbReference type="Proteomes" id="UP001519272"/>
    </source>
</evidence>
<feature type="transmembrane region" description="Helical" evidence="5">
    <location>
        <begin position="241"/>
        <end position="259"/>
    </location>
</feature>